<keyword evidence="4" id="KW-0804">Transcription</keyword>
<evidence type="ECO:0000313" key="6">
    <source>
        <dbReference type="EMBL" id="AUH34230.1"/>
    </source>
</evidence>
<evidence type="ECO:0000256" key="1">
    <source>
        <dbReference type="ARBA" id="ARBA00009437"/>
    </source>
</evidence>
<evidence type="ECO:0000256" key="3">
    <source>
        <dbReference type="ARBA" id="ARBA00023125"/>
    </source>
</evidence>
<dbReference type="GO" id="GO:0043565">
    <property type="term" value="F:sequence-specific DNA binding"/>
    <property type="evidence" value="ECO:0007669"/>
    <property type="project" value="TreeGrafter"/>
</dbReference>
<sequence>MPPFRAIAVFYHVARHNSIVQAANELNVTPSAVSQQIKALEEQIGTTLVARDGRSIRLTEAGERYFELISDKVEGVMQATELMRGTRQTANMVIRTTPTISTKWLLPRLGRFLELMPDTNIRIDGSNEPVDFNRDNVDLEIRHGLGGWPGLYTEPLTEERFLPVCSPQLAAPGALTPAEVLDLPIIRSLKAQIQWRAWAEAMRLAPPANNTALSFDRSHMAIDAAALGLGVALESELMMEEELRSGRLVMPVAQTPMLQTATQWLVCPRSNLRRHRVMRLIEWLRDEAAQWRQSSPANSADFLQ</sequence>
<dbReference type="Pfam" id="PF00126">
    <property type="entry name" value="HTH_1"/>
    <property type="match status" value="1"/>
</dbReference>
<gene>
    <name evidence="6" type="ORF">CUV01_13275</name>
</gene>
<dbReference type="RefSeq" id="WP_101460892.1">
    <property type="nucleotide sequence ID" value="NZ_CP025408.1"/>
</dbReference>
<protein>
    <submittedName>
        <fullName evidence="6">LysR family transcriptional regulator</fullName>
    </submittedName>
</protein>
<dbReference type="PANTHER" id="PTHR30537">
    <property type="entry name" value="HTH-TYPE TRANSCRIPTIONAL REGULATOR"/>
    <property type="match status" value="1"/>
</dbReference>
<proteinExistence type="inferred from homology"/>
<dbReference type="KEGG" id="paro:CUV01_13275"/>
<keyword evidence="3" id="KW-0238">DNA-binding</keyword>
<dbReference type="Gene3D" id="3.40.190.10">
    <property type="entry name" value="Periplasmic binding protein-like II"/>
    <property type="match status" value="2"/>
</dbReference>
<dbReference type="Gene3D" id="1.10.10.10">
    <property type="entry name" value="Winged helix-like DNA-binding domain superfamily/Winged helix DNA-binding domain"/>
    <property type="match status" value="1"/>
</dbReference>
<dbReference type="InterPro" id="IPR058163">
    <property type="entry name" value="LysR-type_TF_proteobact-type"/>
</dbReference>
<feature type="domain" description="HTH lysR-type" evidence="5">
    <location>
        <begin position="2"/>
        <end position="59"/>
    </location>
</feature>
<dbReference type="PRINTS" id="PR00039">
    <property type="entry name" value="HTHLYSR"/>
</dbReference>
<dbReference type="InterPro" id="IPR000847">
    <property type="entry name" value="LysR_HTH_N"/>
</dbReference>
<dbReference type="AlphaFoldDB" id="A0A2K9EGY0"/>
<dbReference type="PANTHER" id="PTHR30537:SF26">
    <property type="entry name" value="GLYCINE CLEAVAGE SYSTEM TRANSCRIPTIONAL ACTIVATOR"/>
    <property type="match status" value="1"/>
</dbReference>
<keyword evidence="7" id="KW-1185">Reference proteome</keyword>
<name>A0A2K9EGY0_9RHOB</name>
<dbReference type="PROSITE" id="PS50931">
    <property type="entry name" value="HTH_LYSR"/>
    <property type="match status" value="1"/>
</dbReference>
<reference evidence="6 7" key="1">
    <citation type="submission" date="2017-12" db="EMBL/GenBank/DDBJ databases">
        <authorList>
            <person name="Hurst M.R.H."/>
        </authorList>
    </citation>
    <scope>NUCLEOTIDE SEQUENCE [LARGE SCALE GENOMIC DNA]</scope>
    <source>
        <strain evidence="6 7">BM15</strain>
    </source>
</reference>
<dbReference type="InterPro" id="IPR036390">
    <property type="entry name" value="WH_DNA-bd_sf"/>
</dbReference>
<dbReference type="Proteomes" id="UP000233742">
    <property type="component" value="Chromosome"/>
</dbReference>
<evidence type="ECO:0000259" key="5">
    <source>
        <dbReference type="PROSITE" id="PS50931"/>
    </source>
</evidence>
<dbReference type="InterPro" id="IPR036388">
    <property type="entry name" value="WH-like_DNA-bd_sf"/>
</dbReference>
<dbReference type="FunFam" id="1.10.10.10:FF:000001">
    <property type="entry name" value="LysR family transcriptional regulator"/>
    <property type="match status" value="1"/>
</dbReference>
<dbReference type="EMBL" id="CP025408">
    <property type="protein sequence ID" value="AUH34230.1"/>
    <property type="molecule type" value="Genomic_DNA"/>
</dbReference>
<dbReference type="Pfam" id="PF03466">
    <property type="entry name" value="LysR_substrate"/>
    <property type="match status" value="1"/>
</dbReference>
<dbReference type="OrthoDB" id="9791253at2"/>
<dbReference type="GO" id="GO:0006351">
    <property type="term" value="P:DNA-templated transcription"/>
    <property type="evidence" value="ECO:0007669"/>
    <property type="project" value="TreeGrafter"/>
</dbReference>
<evidence type="ECO:0000313" key="7">
    <source>
        <dbReference type="Proteomes" id="UP000233742"/>
    </source>
</evidence>
<keyword evidence="2" id="KW-0805">Transcription regulation</keyword>
<dbReference type="GO" id="GO:0003700">
    <property type="term" value="F:DNA-binding transcription factor activity"/>
    <property type="evidence" value="ECO:0007669"/>
    <property type="project" value="InterPro"/>
</dbReference>
<organism evidence="6 7">
    <name type="scientific">Paracoccus tegillarcae</name>
    <dbReference type="NCBI Taxonomy" id="1529068"/>
    <lineage>
        <taxon>Bacteria</taxon>
        <taxon>Pseudomonadati</taxon>
        <taxon>Pseudomonadota</taxon>
        <taxon>Alphaproteobacteria</taxon>
        <taxon>Rhodobacterales</taxon>
        <taxon>Paracoccaceae</taxon>
        <taxon>Paracoccus</taxon>
    </lineage>
</organism>
<dbReference type="CDD" id="cd08432">
    <property type="entry name" value="PBP2_GcdR_TrpI_HvrB_AmpR_like"/>
    <property type="match status" value="1"/>
</dbReference>
<comment type="similarity">
    <text evidence="1">Belongs to the LysR transcriptional regulatory family.</text>
</comment>
<accession>A0A2K9EGY0</accession>
<dbReference type="SUPFAM" id="SSF46785">
    <property type="entry name" value="Winged helix' DNA-binding domain"/>
    <property type="match status" value="1"/>
</dbReference>
<evidence type="ECO:0000256" key="4">
    <source>
        <dbReference type="ARBA" id="ARBA00023163"/>
    </source>
</evidence>
<dbReference type="SUPFAM" id="SSF53850">
    <property type="entry name" value="Periplasmic binding protein-like II"/>
    <property type="match status" value="1"/>
</dbReference>
<evidence type="ECO:0000256" key="2">
    <source>
        <dbReference type="ARBA" id="ARBA00023015"/>
    </source>
</evidence>
<dbReference type="InterPro" id="IPR005119">
    <property type="entry name" value="LysR_subst-bd"/>
</dbReference>